<dbReference type="GO" id="GO:0004497">
    <property type="term" value="F:monooxygenase activity"/>
    <property type="evidence" value="ECO:0007669"/>
    <property type="project" value="UniProtKB-KW"/>
</dbReference>
<dbReference type="InterPro" id="IPR050364">
    <property type="entry name" value="Cytochrome_P450_fung"/>
</dbReference>
<comment type="similarity">
    <text evidence="2 9">Belongs to the cytochrome P450 family.</text>
</comment>
<dbReference type="PRINTS" id="PR00463">
    <property type="entry name" value="EP450I"/>
</dbReference>
<evidence type="ECO:0000256" key="10">
    <source>
        <dbReference type="SAM" id="MobiDB-lite"/>
    </source>
</evidence>
<dbReference type="GO" id="GO:0005506">
    <property type="term" value="F:iron ion binding"/>
    <property type="evidence" value="ECO:0007669"/>
    <property type="project" value="InterPro"/>
</dbReference>
<reference evidence="11" key="1">
    <citation type="journal article" date="2023" name="Mol. Phylogenet. Evol.">
        <title>Genome-scale phylogeny and comparative genomics of the fungal order Sordariales.</title>
        <authorList>
            <person name="Hensen N."/>
            <person name="Bonometti L."/>
            <person name="Westerberg I."/>
            <person name="Brannstrom I.O."/>
            <person name="Guillou S."/>
            <person name="Cros-Aarteil S."/>
            <person name="Calhoun S."/>
            <person name="Haridas S."/>
            <person name="Kuo A."/>
            <person name="Mondo S."/>
            <person name="Pangilinan J."/>
            <person name="Riley R."/>
            <person name="LaButti K."/>
            <person name="Andreopoulos B."/>
            <person name="Lipzen A."/>
            <person name="Chen C."/>
            <person name="Yan M."/>
            <person name="Daum C."/>
            <person name="Ng V."/>
            <person name="Clum A."/>
            <person name="Steindorff A."/>
            <person name="Ohm R.A."/>
            <person name="Martin F."/>
            <person name="Silar P."/>
            <person name="Natvig D.O."/>
            <person name="Lalanne C."/>
            <person name="Gautier V."/>
            <person name="Ament-Velasquez S.L."/>
            <person name="Kruys A."/>
            <person name="Hutchinson M.I."/>
            <person name="Powell A.J."/>
            <person name="Barry K."/>
            <person name="Miller A.N."/>
            <person name="Grigoriev I.V."/>
            <person name="Debuchy R."/>
            <person name="Gladieux P."/>
            <person name="Hiltunen Thoren M."/>
            <person name="Johannesson H."/>
        </authorList>
    </citation>
    <scope>NUCLEOTIDE SEQUENCE</scope>
    <source>
        <strain evidence="11">PSN293</strain>
    </source>
</reference>
<dbReference type="Gene3D" id="1.10.630.10">
    <property type="entry name" value="Cytochrome P450"/>
    <property type="match status" value="1"/>
</dbReference>
<evidence type="ECO:0000256" key="1">
    <source>
        <dbReference type="ARBA" id="ARBA00001971"/>
    </source>
</evidence>
<keyword evidence="5 9" id="KW-0560">Oxidoreductase</keyword>
<protein>
    <submittedName>
        <fullName evidence="11">Cytochrome P450 E-class, group I</fullName>
    </submittedName>
</protein>
<dbReference type="InterPro" id="IPR036396">
    <property type="entry name" value="Cyt_P450_sf"/>
</dbReference>
<evidence type="ECO:0000256" key="7">
    <source>
        <dbReference type="ARBA" id="ARBA00023033"/>
    </source>
</evidence>
<evidence type="ECO:0000256" key="3">
    <source>
        <dbReference type="ARBA" id="ARBA00022617"/>
    </source>
</evidence>
<evidence type="ECO:0000256" key="4">
    <source>
        <dbReference type="ARBA" id="ARBA00022723"/>
    </source>
</evidence>
<dbReference type="InterPro" id="IPR017972">
    <property type="entry name" value="Cyt_P450_CS"/>
</dbReference>
<keyword evidence="4 8" id="KW-0479">Metal-binding</keyword>
<evidence type="ECO:0000256" key="9">
    <source>
        <dbReference type="RuleBase" id="RU000461"/>
    </source>
</evidence>
<comment type="cofactor">
    <cofactor evidence="1 8">
        <name>heme</name>
        <dbReference type="ChEBI" id="CHEBI:30413"/>
    </cofactor>
</comment>
<accession>A0AAN6XW60</accession>
<dbReference type="Pfam" id="PF00067">
    <property type="entry name" value="p450"/>
    <property type="match status" value="1"/>
</dbReference>
<gene>
    <name evidence="11" type="ORF">QBC37DRAFT_432590</name>
</gene>
<keyword evidence="6 8" id="KW-0408">Iron</keyword>
<keyword evidence="12" id="KW-1185">Reference proteome</keyword>
<evidence type="ECO:0000256" key="8">
    <source>
        <dbReference type="PIRSR" id="PIRSR602401-1"/>
    </source>
</evidence>
<dbReference type="GO" id="GO:0020037">
    <property type="term" value="F:heme binding"/>
    <property type="evidence" value="ECO:0007669"/>
    <property type="project" value="InterPro"/>
</dbReference>
<dbReference type="SUPFAM" id="SSF48264">
    <property type="entry name" value="Cytochrome P450"/>
    <property type="match status" value="1"/>
</dbReference>
<feature type="compositionally biased region" description="Polar residues" evidence="10">
    <location>
        <begin position="73"/>
        <end position="96"/>
    </location>
</feature>
<evidence type="ECO:0000256" key="6">
    <source>
        <dbReference type="ARBA" id="ARBA00023004"/>
    </source>
</evidence>
<dbReference type="InterPro" id="IPR002401">
    <property type="entry name" value="Cyt_P450_E_grp-I"/>
</dbReference>
<reference evidence="11" key="2">
    <citation type="submission" date="2023-05" db="EMBL/GenBank/DDBJ databases">
        <authorList>
            <consortium name="Lawrence Berkeley National Laboratory"/>
            <person name="Steindorff A."/>
            <person name="Hensen N."/>
            <person name="Bonometti L."/>
            <person name="Westerberg I."/>
            <person name="Brannstrom I.O."/>
            <person name="Guillou S."/>
            <person name="Cros-Aarteil S."/>
            <person name="Calhoun S."/>
            <person name="Haridas S."/>
            <person name="Kuo A."/>
            <person name="Mondo S."/>
            <person name="Pangilinan J."/>
            <person name="Riley R."/>
            <person name="Labutti K."/>
            <person name="Andreopoulos B."/>
            <person name="Lipzen A."/>
            <person name="Chen C."/>
            <person name="Yanf M."/>
            <person name="Daum C."/>
            <person name="Ng V."/>
            <person name="Clum A."/>
            <person name="Ohm R."/>
            <person name="Martin F."/>
            <person name="Silar P."/>
            <person name="Natvig D."/>
            <person name="Lalanne C."/>
            <person name="Gautier V."/>
            <person name="Ament-Velasquez S.L."/>
            <person name="Kruys A."/>
            <person name="Hutchinson M.I."/>
            <person name="Powell A.J."/>
            <person name="Barry K."/>
            <person name="Miller A.N."/>
            <person name="Grigoriev I.V."/>
            <person name="Debuchy R."/>
            <person name="Gladieux P."/>
            <person name="Thoren M.H."/>
            <person name="Johannesson H."/>
        </authorList>
    </citation>
    <scope>NUCLEOTIDE SEQUENCE</scope>
    <source>
        <strain evidence="11">PSN293</strain>
    </source>
</reference>
<dbReference type="PROSITE" id="PS00086">
    <property type="entry name" value="CYTOCHROME_P450"/>
    <property type="match status" value="1"/>
</dbReference>
<evidence type="ECO:0000313" key="11">
    <source>
        <dbReference type="EMBL" id="KAK4208024.1"/>
    </source>
</evidence>
<dbReference type="PANTHER" id="PTHR46300">
    <property type="entry name" value="P450, PUTATIVE (EUROFUNG)-RELATED-RELATED"/>
    <property type="match status" value="1"/>
</dbReference>
<keyword evidence="7 9" id="KW-0503">Monooxygenase</keyword>
<dbReference type="CDD" id="cd11065">
    <property type="entry name" value="CYP64-like"/>
    <property type="match status" value="1"/>
</dbReference>
<evidence type="ECO:0000256" key="5">
    <source>
        <dbReference type="ARBA" id="ARBA00023002"/>
    </source>
</evidence>
<name>A0AAN6XW60_9PEZI</name>
<dbReference type="GO" id="GO:0016705">
    <property type="term" value="F:oxidoreductase activity, acting on paired donors, with incorporation or reduction of molecular oxygen"/>
    <property type="evidence" value="ECO:0007669"/>
    <property type="project" value="InterPro"/>
</dbReference>
<feature type="region of interest" description="Disordered" evidence="10">
    <location>
        <begin position="73"/>
        <end position="100"/>
    </location>
</feature>
<dbReference type="EMBL" id="MU858262">
    <property type="protein sequence ID" value="KAK4208024.1"/>
    <property type="molecule type" value="Genomic_DNA"/>
</dbReference>
<evidence type="ECO:0000256" key="2">
    <source>
        <dbReference type="ARBA" id="ARBA00010617"/>
    </source>
</evidence>
<evidence type="ECO:0000313" key="12">
    <source>
        <dbReference type="Proteomes" id="UP001301769"/>
    </source>
</evidence>
<comment type="caution">
    <text evidence="11">The sequence shown here is derived from an EMBL/GenBank/DDBJ whole genome shotgun (WGS) entry which is preliminary data.</text>
</comment>
<proteinExistence type="inferred from homology"/>
<keyword evidence="3 8" id="KW-0349">Heme</keyword>
<dbReference type="InterPro" id="IPR001128">
    <property type="entry name" value="Cyt_P450"/>
</dbReference>
<dbReference type="AlphaFoldDB" id="A0AAN6XW60"/>
<dbReference type="PANTHER" id="PTHR46300:SF1">
    <property type="entry name" value="P450, PUTATIVE (EUROFUNG)-RELATED"/>
    <property type="match status" value="1"/>
</dbReference>
<sequence>MSSSVLLSAVLSLGSIILSAVYFLSRRRQPSSNSSLPLPPGPPPLPIIGNLHQAPKSYPWLQYHRWSETYTNTSGVQTNNEKSAETPASSSVEQSGSGPGIMHLNMAGQSVIVLSTSLAAHDLLSKRGAAFSDRPRLIVAGETALKGYHMLLRPYNERFKLRQRLQAPVLGIRAAKAYTDIQEVESRQLLWDLLSDSEQPIDPHGAVERTIASTVYTLFYGYRVRDASDEILVEAHAVNHEFDALAQPGRYLVDAFPALATFCDKFGRFLPGFMTQWKVDAERYWERQRGLHLGNLARGLNLGGTGKGCWNVSRQMKRALDGMVSSVGIANTAVDLKGEESQTLEMDDEELALNIGIMADAALDATSGTLVWFLLAWVVSSADGETPSWVKRAQADLDKVIGRERLPSFDDKEAGLLVYIDAIMEEALRWRPAGAQGFPHFTKVEGTYEGYKIPANSVVVANAWSITREKEVFGQEYDVNEFVPKRFMSQAIRESDEWKRAPGFGYGRRICPGRHIGRNSLWIAMARLLWAFDVTPELDNGGSPVKVDLEGTDGVVTKPLPFKCRIEPRGQWVRDLVGSECDTWGVDHYKILDKIGAKVDNNE</sequence>
<dbReference type="Proteomes" id="UP001301769">
    <property type="component" value="Unassembled WGS sequence"/>
</dbReference>
<organism evidence="11 12">
    <name type="scientific">Rhypophila decipiens</name>
    <dbReference type="NCBI Taxonomy" id="261697"/>
    <lineage>
        <taxon>Eukaryota</taxon>
        <taxon>Fungi</taxon>
        <taxon>Dikarya</taxon>
        <taxon>Ascomycota</taxon>
        <taxon>Pezizomycotina</taxon>
        <taxon>Sordariomycetes</taxon>
        <taxon>Sordariomycetidae</taxon>
        <taxon>Sordariales</taxon>
        <taxon>Naviculisporaceae</taxon>
        <taxon>Rhypophila</taxon>
    </lineage>
</organism>
<feature type="binding site" description="axial binding residue" evidence="8">
    <location>
        <position position="511"/>
    </location>
    <ligand>
        <name>heme</name>
        <dbReference type="ChEBI" id="CHEBI:30413"/>
    </ligand>
    <ligandPart>
        <name>Fe</name>
        <dbReference type="ChEBI" id="CHEBI:18248"/>
    </ligandPart>
</feature>